<keyword evidence="4 7" id="KW-0934">Plastid</keyword>
<evidence type="ECO:0000256" key="1">
    <source>
        <dbReference type="ARBA" id="ARBA00022494"/>
    </source>
</evidence>
<comment type="similarity">
    <text evidence="7">Belongs to the light-harvesting chlorophyll a/b-binding (LHC) protein family.</text>
</comment>
<dbReference type="Gene3D" id="1.10.3460.10">
    <property type="entry name" value="Chlorophyll a/b binding protein domain"/>
    <property type="match status" value="1"/>
</dbReference>
<proteinExistence type="inferred from homology"/>
<dbReference type="EMBL" id="HBHU01013179">
    <property type="protein sequence ID" value="CAE0027563.1"/>
    <property type="molecule type" value="Transcribed_RNA"/>
</dbReference>
<evidence type="ECO:0000256" key="3">
    <source>
        <dbReference type="ARBA" id="ARBA00022531"/>
    </source>
</evidence>
<dbReference type="Pfam" id="PF00504">
    <property type="entry name" value="Chloroa_b-bind"/>
    <property type="match status" value="1"/>
</dbReference>
<name>A0A7S2Z7J8_9CHLO</name>
<feature type="binding site" evidence="6">
    <location>
        <position position="189"/>
    </location>
    <ligand>
        <name>chlorophyll a</name>
        <dbReference type="ChEBI" id="CHEBI:58416"/>
        <label>1</label>
    </ligand>
</feature>
<dbReference type="InterPro" id="IPR022796">
    <property type="entry name" value="Chloroa_b-bind"/>
</dbReference>
<evidence type="ECO:0000313" key="9">
    <source>
        <dbReference type="EMBL" id="CAE0027563.1"/>
    </source>
</evidence>
<evidence type="ECO:0000256" key="4">
    <source>
        <dbReference type="ARBA" id="ARBA00022640"/>
    </source>
</evidence>
<keyword evidence="7" id="KW-0603">Photosystem I</keyword>
<feature type="binding site" evidence="6">
    <location>
        <position position="175"/>
    </location>
    <ligand>
        <name>chlorophyll a</name>
        <dbReference type="ChEBI" id="CHEBI:58416"/>
        <label>1</label>
    </ligand>
</feature>
<feature type="binding site" description="axial binding residue" evidence="6">
    <location>
        <position position="152"/>
    </location>
    <ligand>
        <name>chlorophyll b</name>
        <dbReference type="ChEBI" id="CHEBI:61721"/>
        <label>1</label>
    </ligand>
    <ligandPart>
        <name>Mg</name>
        <dbReference type="ChEBI" id="CHEBI:25107"/>
    </ligandPart>
</feature>
<dbReference type="AlphaFoldDB" id="A0A7S2Z7J8"/>
<dbReference type="GO" id="GO:0009535">
    <property type="term" value="C:chloroplast thylakoid membrane"/>
    <property type="evidence" value="ECO:0007669"/>
    <property type="project" value="UniProtKB-SubCell"/>
</dbReference>
<dbReference type="EMBL" id="HBHU01013178">
    <property type="protein sequence ID" value="CAE0027562.1"/>
    <property type="molecule type" value="Transcribed_RNA"/>
</dbReference>
<sequence>MATPMMMNSARVSSRVVGLPAGASSSRASRSKRVATVTKAADRELWYPGAVAPKYLDGKMAGDYGFDPLRLGANANLLPYYREAELLNGRWAMTAVVGILFTEAAGLPNFVEAATQDYGISLPVLIGTQVVVMSVLESYRILNFQKTGECSLLLQAPFDPLNKLSDEMRVKELKNGRLAMLAFLGFVSQYAVTGLTPIAAFKAHLADPAGVNIYTSPVGFEVTLAVVAACVAPTIIEAFKTLGDGEDDEFRPIPW</sequence>
<keyword evidence="3 7" id="KW-0602">Photosynthesis</keyword>
<feature type="binding site" evidence="6">
    <location>
        <position position="177"/>
    </location>
    <ligand>
        <name>chlorophyll a</name>
        <dbReference type="ChEBI" id="CHEBI:58416"/>
        <label>1</label>
    </ligand>
</feature>
<feature type="binding site" evidence="6">
    <location>
        <position position="172"/>
    </location>
    <ligand>
        <name>chlorophyll a</name>
        <dbReference type="ChEBI" id="CHEBI:58416"/>
        <label>1</label>
    </ligand>
</feature>
<reference evidence="8" key="1">
    <citation type="submission" date="2021-01" db="EMBL/GenBank/DDBJ databases">
        <authorList>
            <person name="Corre E."/>
            <person name="Pelletier E."/>
            <person name="Niang G."/>
            <person name="Scheremetjew M."/>
            <person name="Finn R."/>
            <person name="Kale V."/>
            <person name="Holt S."/>
            <person name="Cochrane G."/>
            <person name="Meng A."/>
            <person name="Brown T."/>
            <person name="Cohen L."/>
        </authorList>
    </citation>
    <scope>NUCLEOTIDE SEQUENCE</scope>
    <source>
        <strain evidence="8">RCC856</strain>
    </source>
</reference>
<feature type="binding site" evidence="6">
    <location>
        <position position="204"/>
    </location>
    <ligand>
        <name>chlorophyll a</name>
        <dbReference type="ChEBI" id="CHEBI:58416"/>
        <label>1</label>
    </ligand>
</feature>
<dbReference type="GO" id="GO:0009522">
    <property type="term" value="C:photosystem I"/>
    <property type="evidence" value="ECO:0007669"/>
    <property type="project" value="UniProtKB-KW"/>
</dbReference>
<evidence type="ECO:0000313" key="8">
    <source>
        <dbReference type="EMBL" id="CAE0027562.1"/>
    </source>
</evidence>
<feature type="binding site" evidence="6">
    <location>
        <position position="116"/>
    </location>
    <ligand>
        <name>chlorophyll a</name>
        <dbReference type="ChEBI" id="CHEBI:58416"/>
        <label>1</label>
    </ligand>
</feature>
<accession>A0A7S2Z7J8</accession>
<keyword evidence="1 6" id="KW-0148">Chlorophyll</keyword>
<keyword evidence="2 7" id="KW-0150">Chloroplast</keyword>
<keyword evidence="7" id="KW-0604">Photosystem II</keyword>
<gene>
    <name evidence="8" type="ORF">CLAU1311_LOCUS8590</name>
    <name evidence="9" type="ORF">CLAU1311_LOCUS8591</name>
</gene>
<protein>
    <recommendedName>
        <fullName evidence="7">Chlorophyll a-b binding protein, chloroplastic</fullName>
    </recommendedName>
</protein>
<keyword evidence="5 7" id="KW-0157">Chromophore</keyword>
<feature type="binding site" evidence="6">
    <location>
        <position position="171"/>
    </location>
    <ligand>
        <name>chlorophyll a</name>
        <dbReference type="ChEBI" id="CHEBI:58416"/>
        <label>1</label>
    </ligand>
</feature>
<evidence type="ECO:0000256" key="5">
    <source>
        <dbReference type="ARBA" id="ARBA00022991"/>
    </source>
</evidence>
<dbReference type="PANTHER" id="PTHR21649">
    <property type="entry name" value="CHLOROPHYLL A/B BINDING PROTEIN"/>
    <property type="match status" value="1"/>
</dbReference>
<keyword evidence="7" id="KW-0793">Thylakoid</keyword>
<dbReference type="SUPFAM" id="SSF103511">
    <property type="entry name" value="Chlorophyll a-b binding protein"/>
    <property type="match status" value="1"/>
</dbReference>
<comment type="function">
    <text evidence="7">The light-harvesting complex (LHC) functions as a light receptor, it captures and delivers excitation energy to photosystems with which it is closely associated.</text>
</comment>
<dbReference type="GO" id="GO:0009765">
    <property type="term" value="P:photosynthesis, light harvesting"/>
    <property type="evidence" value="ECO:0007669"/>
    <property type="project" value="InterPro"/>
</dbReference>
<organism evidence="8">
    <name type="scientific">Chloropicon laureae</name>
    <dbReference type="NCBI Taxonomy" id="464258"/>
    <lineage>
        <taxon>Eukaryota</taxon>
        <taxon>Viridiplantae</taxon>
        <taxon>Chlorophyta</taxon>
        <taxon>Chloropicophyceae</taxon>
        <taxon>Chloropicales</taxon>
        <taxon>Chloropicaceae</taxon>
        <taxon>Chloropicon</taxon>
    </lineage>
</organism>
<dbReference type="GO" id="GO:0009523">
    <property type="term" value="C:photosystem II"/>
    <property type="evidence" value="ECO:0007669"/>
    <property type="project" value="UniProtKB-KW"/>
</dbReference>
<evidence type="ECO:0000256" key="6">
    <source>
        <dbReference type="PIRSR" id="PIRSR601344-1"/>
    </source>
</evidence>
<dbReference type="GO" id="GO:0016168">
    <property type="term" value="F:chlorophyll binding"/>
    <property type="evidence" value="ECO:0007669"/>
    <property type="project" value="UniProtKB-KW"/>
</dbReference>
<comment type="subcellular location">
    <subcellularLocation>
        <location evidence="7">Plastid</location>
        <location evidence="7">Chloroplast thylakoid membrane</location>
    </subcellularLocation>
</comment>
<evidence type="ECO:0000256" key="2">
    <source>
        <dbReference type="ARBA" id="ARBA00022528"/>
    </source>
</evidence>
<feature type="binding site" description="axial binding residue" evidence="6">
    <location>
        <position position="90"/>
    </location>
    <ligand>
        <name>chlorophyll b</name>
        <dbReference type="ChEBI" id="CHEBI:61721"/>
        <label>1</label>
    </ligand>
    <ligandPart>
        <name>Mg</name>
        <dbReference type="ChEBI" id="CHEBI:25107"/>
    </ligandPart>
</feature>
<feature type="binding site" evidence="6">
    <location>
        <position position="85"/>
    </location>
    <ligand>
        <name>chlorophyll a</name>
        <dbReference type="ChEBI" id="CHEBI:58416"/>
        <label>1</label>
    </ligand>
</feature>
<evidence type="ECO:0000256" key="7">
    <source>
        <dbReference type="RuleBase" id="RU363080"/>
    </source>
</evidence>
<dbReference type="InterPro" id="IPR001344">
    <property type="entry name" value="Chloro_AB-bd_pln"/>
</dbReference>